<evidence type="ECO:0000256" key="4">
    <source>
        <dbReference type="ARBA" id="ARBA00023064"/>
    </source>
</evidence>
<sequence>MSGRQIAKIGMVGMGSMGSMMSLLFAEKGCKVYYYDISEGNMKAAEKMVKDVNKETRVFRQHSYEQLCEEIYSENHPRIIIFSIPHGSPGDECVKALRPHMAKGDIILDCSNEYYVNTERRQADLERDGIFYVGCGVSGGYQSARAGPSMSPGGDPQALEAIMPLLKTVAATDRDGKPCTNPIGPGGSGHYVKMIHNGIEQGMMSVISEVWYILTKGLQLSYEEAAGIFEKWNQTPELYNTFLIYIAVDINRTKDSEGRYVLGRIQDKVVQDVDNTEGTGTWSCEEAVRLHVPAANIVSAHLFRCTSAELDQRAADAEASGHRVQPSAVKVASRDDFIEDLRRATYFCLLLCFTQGLQIIREMDQQREWHINYQDLLHIWSAGSIIQASGIMDLLHRAYSESPSQKNNLLSNSQLEKQLTSLLPSMKRCIMAALESDMIIPAMSQSLEYYKYSTSVDLPTQLTEAELDYFGNHKFDLQEEHRAEPSKGKHHFEWKPAKGESDKSRL</sequence>
<dbReference type="PIRSF" id="PIRSF000109">
    <property type="entry name" value="6PGD"/>
    <property type="match status" value="1"/>
</dbReference>
<dbReference type="GO" id="GO:0004616">
    <property type="term" value="F:phosphogluconate dehydrogenase (decarboxylating) activity"/>
    <property type="evidence" value="ECO:0007669"/>
    <property type="project" value="UniProtKB-EC"/>
</dbReference>
<dbReference type="SMART" id="SM01350">
    <property type="entry name" value="6PGD"/>
    <property type="match status" value="1"/>
</dbReference>
<keyword evidence="5 6" id="KW-0570">Pentose shunt</keyword>
<evidence type="ECO:0000256" key="6">
    <source>
        <dbReference type="PIRNR" id="PIRNR000109"/>
    </source>
</evidence>
<dbReference type="GO" id="GO:0050661">
    <property type="term" value="F:NADP binding"/>
    <property type="evidence" value="ECO:0007669"/>
    <property type="project" value="InterPro"/>
</dbReference>
<reference evidence="10" key="1">
    <citation type="journal article" date="2017" name="Mycologia">
        <title>Fusarium algeriense, sp. nov., a novel toxigenic crown rot pathogen of durum wheat from Algeria is nested in the Fusarium burgessii species complex.</title>
        <authorList>
            <person name="Laraba I."/>
            <person name="Keddad A."/>
            <person name="Boureghda H."/>
            <person name="Abdallah N."/>
            <person name="Vaughan M.M."/>
            <person name="Proctor R.H."/>
            <person name="Busman M."/>
            <person name="O'Donnell K."/>
        </authorList>
    </citation>
    <scope>NUCLEOTIDE SEQUENCE</scope>
    <source>
        <strain evidence="10">NRRL 25174</strain>
    </source>
</reference>
<accession>A0A9P5A8C9</accession>
<name>A0A9P5A8C9_9HYPO</name>
<dbReference type="GO" id="GO:0019521">
    <property type="term" value="P:D-gluconate metabolic process"/>
    <property type="evidence" value="ECO:0007669"/>
    <property type="project" value="UniProtKB-KW"/>
</dbReference>
<evidence type="ECO:0000256" key="1">
    <source>
        <dbReference type="ARBA" id="ARBA00004874"/>
    </source>
</evidence>
<keyword evidence="6" id="KW-0521">NADP</keyword>
<dbReference type="InterPro" id="IPR036291">
    <property type="entry name" value="NAD(P)-bd_dom_sf"/>
</dbReference>
<dbReference type="FunFam" id="3.40.50.720:FF:000634">
    <property type="entry name" value="6-phosphogluconate dehydrogenase, decarboxylating"/>
    <property type="match status" value="1"/>
</dbReference>
<comment type="catalytic activity">
    <reaction evidence="6">
        <text>6-phospho-D-gluconate + NADP(+) = D-ribulose 5-phosphate + CO2 + NADPH</text>
        <dbReference type="Rhea" id="RHEA:10116"/>
        <dbReference type="ChEBI" id="CHEBI:16526"/>
        <dbReference type="ChEBI" id="CHEBI:57783"/>
        <dbReference type="ChEBI" id="CHEBI:58121"/>
        <dbReference type="ChEBI" id="CHEBI:58349"/>
        <dbReference type="ChEBI" id="CHEBI:58759"/>
        <dbReference type="EC" id="1.1.1.44"/>
    </reaction>
</comment>
<comment type="subunit">
    <text evidence="6">Homodimer.</text>
</comment>
<dbReference type="Gene3D" id="1.10.1040.10">
    <property type="entry name" value="N-(1-d-carboxylethyl)-l-norvaline Dehydrogenase, domain 2"/>
    <property type="match status" value="1"/>
</dbReference>
<dbReference type="EMBL" id="PVQB02000733">
    <property type="protein sequence ID" value="KAF4334089.1"/>
    <property type="molecule type" value="Genomic_DNA"/>
</dbReference>
<feature type="active site" description="Proton acceptor" evidence="7">
    <location>
        <position position="193"/>
    </location>
</feature>
<dbReference type="AlphaFoldDB" id="A0A9P5A8C9"/>
<evidence type="ECO:0000256" key="7">
    <source>
        <dbReference type="PIRSR" id="PIRSR000109-1"/>
    </source>
</evidence>
<dbReference type="SUPFAM" id="SSF51735">
    <property type="entry name" value="NAD(P)-binding Rossmann-fold domains"/>
    <property type="match status" value="1"/>
</dbReference>
<proteinExistence type="inferred from homology"/>
<dbReference type="Pfam" id="PF03446">
    <property type="entry name" value="NAD_binding_2"/>
    <property type="match status" value="1"/>
</dbReference>
<evidence type="ECO:0000256" key="8">
    <source>
        <dbReference type="SAM" id="MobiDB-lite"/>
    </source>
</evidence>
<dbReference type="InterPro" id="IPR006183">
    <property type="entry name" value="Pgluconate_DH"/>
</dbReference>
<dbReference type="InterPro" id="IPR013328">
    <property type="entry name" value="6PGD_dom2"/>
</dbReference>
<keyword evidence="3 6" id="KW-0560">Oxidoreductase</keyword>
<dbReference type="SUPFAM" id="SSF48179">
    <property type="entry name" value="6-phosphogluconate dehydrogenase C-terminal domain-like"/>
    <property type="match status" value="1"/>
</dbReference>
<evidence type="ECO:0000256" key="5">
    <source>
        <dbReference type="ARBA" id="ARBA00023126"/>
    </source>
</evidence>
<comment type="similarity">
    <text evidence="2 6">Belongs to the 6-phosphogluconate dehydrogenase family.</text>
</comment>
<dbReference type="EC" id="1.1.1.44" evidence="6"/>
<evidence type="ECO:0000259" key="9">
    <source>
        <dbReference type="SMART" id="SM01350"/>
    </source>
</evidence>
<organism evidence="10 11">
    <name type="scientific">Fusarium beomiforme</name>
    <dbReference type="NCBI Taxonomy" id="44412"/>
    <lineage>
        <taxon>Eukaryota</taxon>
        <taxon>Fungi</taxon>
        <taxon>Dikarya</taxon>
        <taxon>Ascomycota</taxon>
        <taxon>Pezizomycotina</taxon>
        <taxon>Sordariomycetes</taxon>
        <taxon>Hypocreomycetidae</taxon>
        <taxon>Hypocreales</taxon>
        <taxon>Nectriaceae</taxon>
        <taxon>Fusarium</taxon>
        <taxon>Fusarium burgessii species complex</taxon>
    </lineage>
</organism>
<reference evidence="10" key="2">
    <citation type="submission" date="2020-02" db="EMBL/GenBank/DDBJ databases">
        <title>Identification and distribution of gene clusters putatively required for synthesis of sphingolipid metabolism inhibitors in phylogenetically diverse species of the filamentous fungus Fusarium.</title>
        <authorList>
            <person name="Kim H.-S."/>
            <person name="Busman M."/>
            <person name="Brown D.W."/>
            <person name="Divon H."/>
            <person name="Uhlig S."/>
            <person name="Proctor R.H."/>
        </authorList>
    </citation>
    <scope>NUCLEOTIDE SEQUENCE</scope>
    <source>
        <strain evidence="10">NRRL 25174</strain>
    </source>
</reference>
<comment type="function">
    <text evidence="6">Catalyzes the oxidative decarboxylation of 6-phosphogluconate to ribulose 5-phosphate and CO(2), with concomitant reduction of NADP to NADPH.</text>
</comment>
<gene>
    <name evidence="10" type="ORF">FBEOM_12100</name>
</gene>
<dbReference type="Gene3D" id="3.40.50.720">
    <property type="entry name" value="NAD(P)-binding Rossmann-like Domain"/>
    <property type="match status" value="1"/>
</dbReference>
<feature type="domain" description="6-phosphogluconate dehydrogenase C-terminal" evidence="9">
    <location>
        <begin position="189"/>
        <end position="495"/>
    </location>
</feature>
<evidence type="ECO:0000256" key="2">
    <source>
        <dbReference type="ARBA" id="ARBA00008419"/>
    </source>
</evidence>
<comment type="pathway">
    <text evidence="1 6">Carbohydrate degradation; pentose phosphate pathway; D-ribulose 5-phosphate from D-glucose 6-phosphate (oxidative stage): step 3/3.</text>
</comment>
<dbReference type="InterPro" id="IPR006113">
    <property type="entry name" value="6PGDH_Gnd/GntZ"/>
</dbReference>
<dbReference type="PANTHER" id="PTHR11811">
    <property type="entry name" value="6-PHOSPHOGLUCONATE DEHYDROGENASE"/>
    <property type="match status" value="1"/>
</dbReference>
<evidence type="ECO:0000313" key="10">
    <source>
        <dbReference type="EMBL" id="KAF4334089.1"/>
    </source>
</evidence>
<comment type="caution">
    <text evidence="10">The sequence shown here is derived from an EMBL/GenBank/DDBJ whole genome shotgun (WGS) entry which is preliminary data.</text>
</comment>
<evidence type="ECO:0000313" key="11">
    <source>
        <dbReference type="Proteomes" id="UP000730481"/>
    </source>
</evidence>
<dbReference type="OrthoDB" id="434986at2759"/>
<feature type="region of interest" description="Disordered" evidence="8">
    <location>
        <begin position="481"/>
        <end position="506"/>
    </location>
</feature>
<dbReference type="PRINTS" id="PR00076">
    <property type="entry name" value="6PGDHDRGNASE"/>
</dbReference>
<dbReference type="InterPro" id="IPR008927">
    <property type="entry name" value="6-PGluconate_DH-like_C_sf"/>
</dbReference>
<protein>
    <recommendedName>
        <fullName evidence="6">6-phosphogluconate dehydrogenase, decarboxylating</fullName>
        <ecNumber evidence="6">1.1.1.44</ecNumber>
    </recommendedName>
</protein>
<dbReference type="Proteomes" id="UP000730481">
    <property type="component" value="Unassembled WGS sequence"/>
</dbReference>
<dbReference type="Pfam" id="PF00393">
    <property type="entry name" value="6PGD"/>
    <property type="match status" value="1"/>
</dbReference>
<dbReference type="InterPro" id="IPR006114">
    <property type="entry name" value="6PGDH_C"/>
</dbReference>
<evidence type="ECO:0000256" key="3">
    <source>
        <dbReference type="ARBA" id="ARBA00023002"/>
    </source>
</evidence>
<keyword evidence="4" id="KW-0311">Gluconate utilization</keyword>
<dbReference type="InterPro" id="IPR006115">
    <property type="entry name" value="6PGDH_NADP-bd"/>
</dbReference>
<keyword evidence="11" id="KW-1185">Reference proteome</keyword>
<feature type="active site" description="Proton donor" evidence="7">
    <location>
        <position position="200"/>
    </location>
</feature>
<dbReference type="GO" id="GO:0006098">
    <property type="term" value="P:pentose-phosphate shunt"/>
    <property type="evidence" value="ECO:0007669"/>
    <property type="project" value="UniProtKB-KW"/>
</dbReference>